<evidence type="ECO:0000256" key="12">
    <source>
        <dbReference type="ARBA" id="ARBA00023170"/>
    </source>
</evidence>
<evidence type="ECO:0000256" key="13">
    <source>
        <dbReference type="ARBA" id="ARBA00023237"/>
    </source>
</evidence>
<evidence type="ECO:0000256" key="6">
    <source>
        <dbReference type="ARBA" id="ARBA00022692"/>
    </source>
</evidence>
<dbReference type="FunFam" id="2.170.130.10:FF:000010">
    <property type="entry name" value="Ferripyoverdine receptor"/>
    <property type="match status" value="1"/>
</dbReference>
<keyword evidence="5" id="KW-0410">Iron transport</keyword>
<feature type="signal peptide" evidence="16">
    <location>
        <begin position="1"/>
        <end position="33"/>
    </location>
</feature>
<dbReference type="GO" id="GO:0015891">
    <property type="term" value="P:siderophore transport"/>
    <property type="evidence" value="ECO:0007669"/>
    <property type="project" value="InterPro"/>
</dbReference>
<reference evidence="18 19" key="1">
    <citation type="submission" date="2012-09" db="EMBL/GenBank/DDBJ databases">
        <title>Draft Genome Sequences of 6 Strains from Genus Thauera.</title>
        <authorList>
            <person name="Liu B."/>
            <person name="Shapleigh J.P."/>
            <person name="Frostegard A.H."/>
        </authorList>
    </citation>
    <scope>NUCLEOTIDE SEQUENCE [LARGE SCALE GENOMIC DNA]</scope>
    <source>
        <strain evidence="19">47Lol / DSM 12138</strain>
    </source>
</reference>
<dbReference type="CDD" id="cd01347">
    <property type="entry name" value="ligand_gated_channel"/>
    <property type="match status" value="1"/>
</dbReference>
<proteinExistence type="inferred from homology"/>
<evidence type="ECO:0000313" key="19">
    <source>
        <dbReference type="Proteomes" id="UP000013232"/>
    </source>
</evidence>
<dbReference type="RefSeq" id="WP_004332396.1">
    <property type="nucleotide sequence ID" value="NZ_AMXE01000001.1"/>
</dbReference>
<dbReference type="InterPro" id="IPR037066">
    <property type="entry name" value="Plug_dom_sf"/>
</dbReference>
<dbReference type="OrthoDB" id="174652at2"/>
<sequence>MSPCPAPARRLSIPLRPTLLALALGLSFVPAHAQQNPSAQVQTPRQWSLPAQPLGSTLARIASEGGLALSIDAELVRGLTAPAVQGHYNAAQAARAALQGSGLGLTPTASGALTLRRLPVSGEAVLAPVSVIARPERSAITENTGSYTTGVTSTATKMNLSIRETPQSISVVTRQRMDDQELTNITKVLEQTPGVTISRDVGERFNIYSRGREINKFQYDGLTTHVESQTQNMSQNLADMSIYDKVEIVRGATGLMTGAGYPSGMVNMVRKRPTKEFQASLTGSIGRWDDYRGSVDVSGPLVEGGRLRGRLIGAKQDNNSFTDYYSQKRDVLYGVAEADITNSTTLRLGIDYQRYEVNGGADVPAIYTDGGQTNFPRSTTAVSKHQNEKFETTNYFFNIDQALANDWKLVVSGNYMDADRKFSGSTFMENYTGSAMDRETGQMDIAIVGKLTNPINQKSAAINLQGPFSLFGREHQAIVGYEFSRYKSNWVSPYSAIYTTGTLSDIQELSPSLTKKPTPSIQDFYNIQRGYYGVLRLNPVDKLHVLLGARVSDYIYYSAWNGSKSGYQKSGEVTPYAGLVYDLTPEQSVYISYTDIFMPNTVVDINHKIIDPQVGSNYEAGWKGEFYDGRLNANVAIYQSKADNATEFAGRDDSGRAYYRAVDGVKTEGIDIELAGEVLPGWNVSGSYSHTKSEDAAGARRLPEHPLDTVKLWNTYSFSGNFQGLTIGGGARWISKTSADYASLSSKTRQDDYVVVDLMARYRINQHLSAMLNISNLFDKKYYTGLGQTGFSFYGQPRNLTLGARYDF</sequence>
<keyword evidence="19" id="KW-1185">Reference proteome</keyword>
<feature type="domain" description="Secretin/TonB short N-terminal" evidence="17">
    <location>
        <begin position="67"/>
        <end position="118"/>
    </location>
</feature>
<keyword evidence="6 14" id="KW-0812">Transmembrane</keyword>
<dbReference type="SMART" id="SM00965">
    <property type="entry name" value="STN"/>
    <property type="match status" value="1"/>
</dbReference>
<evidence type="ECO:0000256" key="4">
    <source>
        <dbReference type="ARBA" id="ARBA00022452"/>
    </source>
</evidence>
<evidence type="ECO:0000256" key="9">
    <source>
        <dbReference type="ARBA" id="ARBA00023065"/>
    </source>
</evidence>
<keyword evidence="11 14" id="KW-0472">Membrane</keyword>
<dbReference type="InterPro" id="IPR036942">
    <property type="entry name" value="Beta-barrel_TonB_sf"/>
</dbReference>
<evidence type="ECO:0000256" key="16">
    <source>
        <dbReference type="SAM" id="SignalP"/>
    </source>
</evidence>
<dbReference type="PANTHER" id="PTHR32552:SF74">
    <property type="entry name" value="HYDROXAMATE SIDEROPHORE RECEPTOR FHUE"/>
    <property type="match status" value="1"/>
</dbReference>
<dbReference type="Pfam" id="PF07715">
    <property type="entry name" value="Plug"/>
    <property type="match status" value="1"/>
</dbReference>
<keyword evidence="12 18" id="KW-0675">Receptor</keyword>
<evidence type="ECO:0000259" key="17">
    <source>
        <dbReference type="SMART" id="SM00965"/>
    </source>
</evidence>
<dbReference type="Pfam" id="PF00593">
    <property type="entry name" value="TonB_dep_Rec_b-barrel"/>
    <property type="match status" value="1"/>
</dbReference>
<dbReference type="Gene3D" id="2.170.130.10">
    <property type="entry name" value="TonB-dependent receptor, plug domain"/>
    <property type="match status" value="1"/>
</dbReference>
<dbReference type="PROSITE" id="PS52016">
    <property type="entry name" value="TONB_DEPENDENT_REC_3"/>
    <property type="match status" value="1"/>
</dbReference>
<dbReference type="Proteomes" id="UP000013232">
    <property type="component" value="Unassembled WGS sequence"/>
</dbReference>
<feature type="chain" id="PRO_5004128760" evidence="16">
    <location>
        <begin position="34"/>
        <end position="808"/>
    </location>
</feature>
<dbReference type="AlphaFoldDB" id="N6ZES4"/>
<protein>
    <submittedName>
        <fullName evidence="18">TonB-dependent siderophore receptor</fullName>
    </submittedName>
</protein>
<dbReference type="EMBL" id="AMXE01000001">
    <property type="protein sequence ID" value="ENO90664.1"/>
    <property type="molecule type" value="Genomic_DNA"/>
</dbReference>
<evidence type="ECO:0000256" key="10">
    <source>
        <dbReference type="ARBA" id="ARBA00023077"/>
    </source>
</evidence>
<dbReference type="GO" id="GO:0015344">
    <property type="term" value="F:siderophore uptake transmembrane transporter activity"/>
    <property type="evidence" value="ECO:0007669"/>
    <property type="project" value="TreeGrafter"/>
</dbReference>
<dbReference type="eggNOG" id="COG4773">
    <property type="taxonomic scope" value="Bacteria"/>
</dbReference>
<evidence type="ECO:0000256" key="8">
    <source>
        <dbReference type="ARBA" id="ARBA00023004"/>
    </source>
</evidence>
<dbReference type="SUPFAM" id="SSF56935">
    <property type="entry name" value="Porins"/>
    <property type="match status" value="1"/>
</dbReference>
<dbReference type="GO" id="GO:0009279">
    <property type="term" value="C:cell outer membrane"/>
    <property type="evidence" value="ECO:0007669"/>
    <property type="project" value="UniProtKB-SubCell"/>
</dbReference>
<keyword evidence="7 16" id="KW-0732">Signal</keyword>
<comment type="caution">
    <text evidence="18">The sequence shown here is derived from an EMBL/GenBank/DDBJ whole genome shotgun (WGS) entry which is preliminary data.</text>
</comment>
<evidence type="ECO:0000256" key="7">
    <source>
        <dbReference type="ARBA" id="ARBA00022729"/>
    </source>
</evidence>
<keyword evidence="4 14" id="KW-1134">Transmembrane beta strand</keyword>
<evidence type="ECO:0000256" key="2">
    <source>
        <dbReference type="ARBA" id="ARBA00009810"/>
    </source>
</evidence>
<gene>
    <name evidence="18" type="ORF">C666_00520</name>
</gene>
<keyword evidence="10 15" id="KW-0798">TonB box</keyword>
<dbReference type="InterPro" id="IPR011662">
    <property type="entry name" value="Secretin/TonB_short_N"/>
</dbReference>
<dbReference type="InterPro" id="IPR012910">
    <property type="entry name" value="Plug_dom"/>
</dbReference>
<dbReference type="STRING" id="1123367.GCA_000621305_01752"/>
<dbReference type="Gene3D" id="3.55.50.30">
    <property type="match status" value="1"/>
</dbReference>
<evidence type="ECO:0000256" key="1">
    <source>
        <dbReference type="ARBA" id="ARBA00004571"/>
    </source>
</evidence>
<dbReference type="InterPro" id="IPR010105">
    <property type="entry name" value="TonB_sidphr_rcpt"/>
</dbReference>
<dbReference type="NCBIfam" id="TIGR01783">
    <property type="entry name" value="TonB-siderophor"/>
    <property type="match status" value="1"/>
</dbReference>
<evidence type="ECO:0000256" key="3">
    <source>
        <dbReference type="ARBA" id="ARBA00022448"/>
    </source>
</evidence>
<organism evidence="18 19">
    <name type="scientific">Thauera linaloolentis (strain DSM 12138 / JCM 21573 / CCUG 41526 / CIP 105981 / IAM 15112 / NBRC 102519 / 47Lol)</name>
    <dbReference type="NCBI Taxonomy" id="1123367"/>
    <lineage>
        <taxon>Bacteria</taxon>
        <taxon>Pseudomonadati</taxon>
        <taxon>Pseudomonadota</taxon>
        <taxon>Betaproteobacteria</taxon>
        <taxon>Rhodocyclales</taxon>
        <taxon>Zoogloeaceae</taxon>
        <taxon>Thauera</taxon>
    </lineage>
</organism>
<keyword evidence="3 14" id="KW-0813">Transport</keyword>
<name>N6ZES4_THAL4</name>
<keyword evidence="8" id="KW-0408">Iron</keyword>
<dbReference type="InterPro" id="IPR000531">
    <property type="entry name" value="Beta-barrel_TonB"/>
</dbReference>
<keyword evidence="9" id="KW-0406">Ion transport</keyword>
<keyword evidence="13 14" id="KW-0998">Cell outer membrane</keyword>
<evidence type="ECO:0000313" key="18">
    <source>
        <dbReference type="EMBL" id="ENO90664.1"/>
    </source>
</evidence>
<accession>N6ZES4</accession>
<comment type="subcellular location">
    <subcellularLocation>
        <location evidence="1 14">Cell outer membrane</location>
        <topology evidence="1 14">Multi-pass membrane protein</topology>
    </subcellularLocation>
</comment>
<evidence type="ECO:0000256" key="11">
    <source>
        <dbReference type="ARBA" id="ARBA00023136"/>
    </source>
</evidence>
<dbReference type="InterPro" id="IPR039426">
    <property type="entry name" value="TonB-dep_rcpt-like"/>
</dbReference>
<dbReference type="PANTHER" id="PTHR32552">
    <property type="entry name" value="FERRICHROME IRON RECEPTOR-RELATED"/>
    <property type="match status" value="1"/>
</dbReference>
<comment type="similarity">
    <text evidence="2 14 15">Belongs to the TonB-dependent receptor family.</text>
</comment>
<dbReference type="Gene3D" id="2.40.170.20">
    <property type="entry name" value="TonB-dependent receptor, beta-barrel domain"/>
    <property type="match status" value="1"/>
</dbReference>
<evidence type="ECO:0000256" key="15">
    <source>
        <dbReference type="RuleBase" id="RU003357"/>
    </source>
</evidence>
<evidence type="ECO:0000256" key="14">
    <source>
        <dbReference type="PROSITE-ProRule" id="PRU01360"/>
    </source>
</evidence>
<evidence type="ECO:0000256" key="5">
    <source>
        <dbReference type="ARBA" id="ARBA00022496"/>
    </source>
</evidence>
<dbReference type="GO" id="GO:0038023">
    <property type="term" value="F:signaling receptor activity"/>
    <property type="evidence" value="ECO:0007669"/>
    <property type="project" value="InterPro"/>
</dbReference>